<sequence>MAVRRRSRASISTIVVVIWLLIGVLAAVQRGYFGSAEPSCSRIGSAALTIITGPLNYLGLDPEIGCSVPQPSE</sequence>
<reference evidence="1 2" key="1">
    <citation type="journal article" date="2010" name="Stand. Genomic Sci.">
        <title>Complete genome sequence of Intrasporangium calvum type strain (7 KIP).</title>
        <authorList>
            <person name="Del Rio T.G."/>
            <person name="Chertkov O."/>
            <person name="Yasawong M."/>
            <person name="Lucas S."/>
            <person name="Deshpande S."/>
            <person name="Cheng J.F."/>
            <person name="Detter C."/>
            <person name="Tapia R."/>
            <person name="Han C."/>
            <person name="Goodwin L."/>
            <person name="Pitluck S."/>
            <person name="Liolios K."/>
            <person name="Ivanova N."/>
            <person name="Mavromatis K."/>
            <person name="Pati A."/>
            <person name="Chen A."/>
            <person name="Palaniappan K."/>
            <person name="Land M."/>
            <person name="Hauser L."/>
            <person name="Chang Y.J."/>
            <person name="Jeffries C.D."/>
            <person name="Rohde M."/>
            <person name="Pukall R."/>
            <person name="Sikorski J."/>
            <person name="Goker M."/>
            <person name="Woyke T."/>
            <person name="Bristow J."/>
            <person name="Eisen J.A."/>
            <person name="Markowitz V."/>
            <person name="Hugenholtz P."/>
            <person name="Kyrpides N.C."/>
            <person name="Klenk H.P."/>
            <person name="Lapidus A."/>
        </authorList>
    </citation>
    <scope>NUCLEOTIDE SEQUENCE [LARGE SCALE GENOMIC DNA]</scope>
    <source>
        <strain evidence="2">ATCC 23552 / DSM 43043 / JCM 3097 / NBRC 12989 / 7 KIP</strain>
    </source>
</reference>
<dbReference type="AlphaFoldDB" id="E6S660"/>
<dbReference type="Proteomes" id="UP000008914">
    <property type="component" value="Chromosome"/>
</dbReference>
<accession>E6S660</accession>
<dbReference type="KEGG" id="ica:Intca_1293"/>
<dbReference type="RefSeq" id="WP_013492127.1">
    <property type="nucleotide sequence ID" value="NC_014830.1"/>
</dbReference>
<dbReference type="STRING" id="710696.Intca_1293"/>
<name>E6S660_INTC7</name>
<evidence type="ECO:0000313" key="1">
    <source>
        <dbReference type="EMBL" id="ADU47811.1"/>
    </source>
</evidence>
<dbReference type="HOGENOM" id="CLU_184215_0_0_11"/>
<keyword evidence="2" id="KW-1185">Reference proteome</keyword>
<gene>
    <name evidence="1" type="ordered locus">Intca_1293</name>
</gene>
<proteinExistence type="predicted"/>
<dbReference type="OrthoDB" id="4950701at2"/>
<organism evidence="1 2">
    <name type="scientific">Intrasporangium calvum (strain ATCC 23552 / DSM 43043 / JCM 3097 / NBRC 12989 / NCIMB 10167 / NRRL B-3866 / 7 KIP)</name>
    <dbReference type="NCBI Taxonomy" id="710696"/>
    <lineage>
        <taxon>Bacteria</taxon>
        <taxon>Bacillati</taxon>
        <taxon>Actinomycetota</taxon>
        <taxon>Actinomycetes</taxon>
        <taxon>Micrococcales</taxon>
        <taxon>Intrasporangiaceae</taxon>
        <taxon>Intrasporangium</taxon>
    </lineage>
</organism>
<dbReference type="EMBL" id="CP002343">
    <property type="protein sequence ID" value="ADU47811.1"/>
    <property type="molecule type" value="Genomic_DNA"/>
</dbReference>
<evidence type="ECO:0000313" key="2">
    <source>
        <dbReference type="Proteomes" id="UP000008914"/>
    </source>
</evidence>
<dbReference type="eggNOG" id="ENOG503358G">
    <property type="taxonomic scope" value="Bacteria"/>
</dbReference>
<protein>
    <submittedName>
        <fullName evidence="1">Uncharacterized protein</fullName>
    </submittedName>
</protein>